<feature type="region of interest" description="Disordered" evidence="1">
    <location>
        <begin position="634"/>
        <end position="660"/>
    </location>
</feature>
<evidence type="ECO:0000256" key="1">
    <source>
        <dbReference type="SAM" id="MobiDB-lite"/>
    </source>
</evidence>
<reference key="1">
    <citation type="journal article" date="2007" name="Nature">
        <title>The medaka draft genome and insights into vertebrate genome evolution.</title>
        <authorList>
            <person name="Kasahara M."/>
            <person name="Naruse K."/>
            <person name="Sasaki S."/>
            <person name="Nakatani Y."/>
            <person name="Qu W."/>
            <person name="Ahsan B."/>
            <person name="Yamada T."/>
            <person name="Nagayasu Y."/>
            <person name="Doi K."/>
            <person name="Kasai Y."/>
            <person name="Jindo T."/>
            <person name="Kobayashi D."/>
            <person name="Shimada A."/>
            <person name="Toyoda A."/>
            <person name="Kuroki Y."/>
            <person name="Fujiyama A."/>
            <person name="Sasaki T."/>
            <person name="Shimizu A."/>
            <person name="Asakawa S."/>
            <person name="Shimizu N."/>
            <person name="Hashimoto S."/>
            <person name="Yang J."/>
            <person name="Lee Y."/>
            <person name="Matsushima K."/>
            <person name="Sugano S."/>
            <person name="Sakaizumi M."/>
            <person name="Narita T."/>
            <person name="Ohishi K."/>
            <person name="Haga S."/>
            <person name="Ohta F."/>
            <person name="Nomoto H."/>
            <person name="Nogata K."/>
            <person name="Morishita T."/>
            <person name="Endo T."/>
            <person name="Shin-I T."/>
            <person name="Takeda H."/>
            <person name="Morishita S."/>
            <person name="Kohara Y."/>
        </authorList>
    </citation>
    <scope>NUCLEOTIDE SEQUENCE [LARGE SCALE GENOMIC DNA]</scope>
    <source>
        <strain>Hd-rR</strain>
    </source>
</reference>
<name>A0A3P9L3U4_ORYLA</name>
<dbReference type="Proteomes" id="UP000265180">
    <property type="component" value="Chromosome 21"/>
</dbReference>
<dbReference type="InterPro" id="IPR051113">
    <property type="entry name" value="Integrator_subunit6"/>
</dbReference>
<dbReference type="SUPFAM" id="SSF53300">
    <property type="entry name" value="vWA-like"/>
    <property type="match status" value="1"/>
</dbReference>
<dbReference type="PROSITE" id="PS50234">
    <property type="entry name" value="VWFA"/>
    <property type="match status" value="1"/>
</dbReference>
<reference evidence="3 4" key="2">
    <citation type="submission" date="2017-04" db="EMBL/GenBank/DDBJ databases">
        <title>CpG methylation of centromeres and impact of large insertions on vertebrate speciation.</title>
        <authorList>
            <person name="Ichikawa K."/>
            <person name="Yoshimura J."/>
            <person name="Morishita S."/>
        </authorList>
    </citation>
    <scope>NUCLEOTIDE SEQUENCE</scope>
    <source>
        <strain evidence="3 4">HNI</strain>
    </source>
</reference>
<dbReference type="Pfam" id="PF15300">
    <property type="entry name" value="INT_SG_DDX_CT_C"/>
    <property type="match status" value="1"/>
</dbReference>
<protein>
    <submittedName>
        <fullName evidence="3">Integrator complex subunit 6</fullName>
    </submittedName>
</protein>
<dbReference type="Ensembl" id="ENSORLT00020033414.1">
    <property type="protein sequence ID" value="ENSORLP00020015355.1"/>
    <property type="gene ID" value="ENSORLG00020016397.1"/>
</dbReference>
<dbReference type="AlphaFoldDB" id="A0A3P9L3U4"/>
<dbReference type="InterPro" id="IPR036465">
    <property type="entry name" value="vWFA_dom_sf"/>
</dbReference>
<evidence type="ECO:0000259" key="2">
    <source>
        <dbReference type="PROSITE" id="PS50234"/>
    </source>
</evidence>
<dbReference type="PANTHER" id="PTHR12957">
    <property type="entry name" value="DEAD/H BOX POLYPEPTIDE 26/DICE1-RELATED"/>
    <property type="match status" value="1"/>
</dbReference>
<dbReference type="Gene3D" id="3.40.50.410">
    <property type="entry name" value="von Willebrand factor, type A domain"/>
    <property type="match status" value="1"/>
</dbReference>
<evidence type="ECO:0000313" key="3">
    <source>
        <dbReference type="Ensembl" id="ENSORLP00020015355.1"/>
    </source>
</evidence>
<reference evidence="3" key="3">
    <citation type="submission" date="2025-08" db="UniProtKB">
        <authorList>
            <consortium name="Ensembl"/>
        </authorList>
    </citation>
    <scope>IDENTIFICATION</scope>
    <source>
        <strain evidence="3">HNI</strain>
    </source>
</reference>
<dbReference type="PANTHER" id="PTHR12957:SF23">
    <property type="entry name" value="INTEGRATOR COMPLEX SUBUNIT 6"/>
    <property type="match status" value="1"/>
</dbReference>
<dbReference type="Pfam" id="PF25462">
    <property type="entry name" value="Beta-barrel_INTS6"/>
    <property type="match status" value="1"/>
</dbReference>
<sequence length="873" mass="97874">MPVLLFLIDTSASMNQRTHLGTTYLDIAKGAVETFMKLRARDPASRGDRYMLVNFEDVPVGIKAGWKESHATFMTELRNLQATGLTSIGQSLRTAFDLLNLNRLVTGIDNYGQGRNPFFLEPAIIIAITDGNKLTSGSGVQDELHLPLTTPLPGSELTKEPFRWDQRLFALVLRIPGNASVEPEPLGGVPSDDSAITPMCEVTGGRSYSVFSQRMLNQCLESLVQKIQSGVVINFEKTGPDPPPLEDAPAEVPKSGIQPWHCCHKLIYVRPNPKTGVPIGHWPIPEAFWPDQNSPTLPPRSAHPHVRFSCVDAEPMVIDKVPFDKYELEPSPLTQYILERKSPHTCWQVFVSNSAKYSDLGQPFGYLKASTALSCVNLFVMPYNYPVLLPLLDDLIKVHKFKPTIKWRQSFETYLKTMPPYYIGSLRKAMRIMGAPNLLADNMEYGLSYSVVSYLKKLSQQTKIEYDRLIASIGKKTPPEAGIKVRWRGGGISLAQRRDFIQQLQSLTGDGPIVPMELNPKEFQGFHLALLNKGLKPQSFRNPYDIPRSHLLDQLSRMRRNLLNMGACALRGQDSDQLHSVPIAQMGNYQDFLKAAPQPLRDADPEQPKRLHTFGNPFKLDKKGMMIDEADEFVTGPQNKGKRPGDSNNLPGGGPKRRRCMSPLLRLGKAYTPPVTPPGSPRHPTDMIDGAPEPDVIIINHMDPNHYSSDGSSDTDEMDLPPVPPPVLENHMSMDPQVLPQTDEAQNGQPMADELLPGSEDREEVTLMGSEEPGPRFLSPEALKKHIHGETTKINNELRTLITKEIRKPGRYYEKIFLLLKQIQGTLDTRLIFVQNIIKEAARFKKRVLIEQLENYMEEIHNRSNNMNHVGPL</sequence>
<reference evidence="3" key="4">
    <citation type="submission" date="2025-09" db="UniProtKB">
        <authorList>
            <consortium name="Ensembl"/>
        </authorList>
    </citation>
    <scope>IDENTIFICATION</scope>
    <source>
        <strain evidence="3">HNI</strain>
    </source>
</reference>
<accession>A0A3P9L3U4</accession>
<dbReference type="InterPro" id="IPR002035">
    <property type="entry name" value="VWF_A"/>
</dbReference>
<organism evidence="3 4">
    <name type="scientific">Oryzias latipes</name>
    <name type="common">Japanese rice fish</name>
    <name type="synonym">Japanese killifish</name>
    <dbReference type="NCBI Taxonomy" id="8090"/>
    <lineage>
        <taxon>Eukaryota</taxon>
        <taxon>Metazoa</taxon>
        <taxon>Chordata</taxon>
        <taxon>Craniata</taxon>
        <taxon>Vertebrata</taxon>
        <taxon>Euteleostomi</taxon>
        <taxon>Actinopterygii</taxon>
        <taxon>Neopterygii</taxon>
        <taxon>Teleostei</taxon>
        <taxon>Neoteleostei</taxon>
        <taxon>Acanthomorphata</taxon>
        <taxon>Ovalentaria</taxon>
        <taxon>Atherinomorphae</taxon>
        <taxon>Beloniformes</taxon>
        <taxon>Adrianichthyidae</taxon>
        <taxon>Oryziinae</taxon>
        <taxon>Oryzias</taxon>
    </lineage>
</organism>
<dbReference type="InterPro" id="IPR029307">
    <property type="entry name" value="INT_SG_DDX_CT_C"/>
</dbReference>
<dbReference type="FunFam" id="3.40.50.410:FF:000010">
    <property type="entry name" value="Integrator complex subunit 6 like"/>
    <property type="match status" value="1"/>
</dbReference>
<evidence type="ECO:0000313" key="4">
    <source>
        <dbReference type="Proteomes" id="UP000265180"/>
    </source>
</evidence>
<dbReference type="InterPro" id="IPR057413">
    <property type="entry name" value="Beta-barrel_INTS6"/>
</dbReference>
<proteinExistence type="predicted"/>
<dbReference type="Pfam" id="PF13519">
    <property type="entry name" value="VWA_2"/>
    <property type="match status" value="1"/>
</dbReference>
<dbReference type="CDD" id="cd00198">
    <property type="entry name" value="vWFA"/>
    <property type="match status" value="1"/>
</dbReference>
<feature type="domain" description="VWFA" evidence="2">
    <location>
        <begin position="3"/>
        <end position="227"/>
    </location>
</feature>